<gene>
    <name evidence="2" type="ORF">BO97DRAFT_445866</name>
</gene>
<organism evidence="2 3">
    <name type="scientific">Aspergillus homomorphus (strain CBS 101889)</name>
    <dbReference type="NCBI Taxonomy" id="1450537"/>
    <lineage>
        <taxon>Eukaryota</taxon>
        <taxon>Fungi</taxon>
        <taxon>Dikarya</taxon>
        <taxon>Ascomycota</taxon>
        <taxon>Pezizomycotina</taxon>
        <taxon>Eurotiomycetes</taxon>
        <taxon>Eurotiomycetidae</taxon>
        <taxon>Eurotiales</taxon>
        <taxon>Aspergillaceae</taxon>
        <taxon>Aspergillus</taxon>
        <taxon>Aspergillus subgen. Circumdati</taxon>
    </lineage>
</organism>
<dbReference type="AlphaFoldDB" id="A0A395HMI0"/>
<dbReference type="RefSeq" id="XP_025547980.1">
    <property type="nucleotide sequence ID" value="XM_025698594.1"/>
</dbReference>
<name>A0A395HMI0_ASPHC</name>
<dbReference type="Proteomes" id="UP000248961">
    <property type="component" value="Unassembled WGS sequence"/>
</dbReference>
<evidence type="ECO:0000313" key="3">
    <source>
        <dbReference type="Proteomes" id="UP000248961"/>
    </source>
</evidence>
<dbReference type="STRING" id="1450537.A0A395HMI0"/>
<dbReference type="EMBL" id="KZ824309">
    <property type="protein sequence ID" value="RAL08826.1"/>
    <property type="molecule type" value="Genomic_DNA"/>
</dbReference>
<dbReference type="GeneID" id="37202883"/>
<keyword evidence="3" id="KW-1185">Reference proteome</keyword>
<evidence type="ECO:0000256" key="1">
    <source>
        <dbReference type="SAM" id="SignalP"/>
    </source>
</evidence>
<reference evidence="2 3" key="1">
    <citation type="submission" date="2018-02" db="EMBL/GenBank/DDBJ databases">
        <title>The genomes of Aspergillus section Nigri reveals drivers in fungal speciation.</title>
        <authorList>
            <consortium name="DOE Joint Genome Institute"/>
            <person name="Vesth T.C."/>
            <person name="Nybo J."/>
            <person name="Theobald S."/>
            <person name="Brandl J."/>
            <person name="Frisvad J.C."/>
            <person name="Nielsen K.F."/>
            <person name="Lyhne E.K."/>
            <person name="Kogle M.E."/>
            <person name="Kuo A."/>
            <person name="Riley R."/>
            <person name="Clum A."/>
            <person name="Nolan M."/>
            <person name="Lipzen A."/>
            <person name="Salamov A."/>
            <person name="Henrissat B."/>
            <person name="Wiebenga A."/>
            <person name="De vries R.P."/>
            <person name="Grigoriev I.V."/>
            <person name="Mortensen U.H."/>
            <person name="Andersen M.R."/>
            <person name="Baker S.E."/>
        </authorList>
    </citation>
    <scope>NUCLEOTIDE SEQUENCE [LARGE SCALE GENOMIC DNA]</scope>
    <source>
        <strain evidence="2 3">CBS 101889</strain>
    </source>
</reference>
<dbReference type="VEuPathDB" id="FungiDB:BO97DRAFT_445866"/>
<sequence length="366" mass="39106">MSRLMILVALFLGLFSNICVAGPTKTHVVRTSVKRVCTPSVTAITDPSCTDWLVGQKVTGKAVCVSLNEAKDAIIVSYPAYEDFTYNTVHVWIGTSQPTDDNPGTAPGQYPYSSDKTPSICKITGQTATCTIPLADLPPLIPPDTKCGAPYYIVTHASISNPTKSETGTGGNPGACIKSTCKPWFTYWKFNFACGCTEEPPPQTKWCDAETAFGKEPRSITFDNLQVPQCSNRWGWYSWTSSSVSGTLWAGAGQNDISKGVDVGQWTATITGTKVTVTYTLTNNPPSKVWEITQAHVYASCKKPTNCGPGSYTVVAEGLSGTSWTSPEISATGCTAGDKVYIIAHAAVRQQIPATETCPAKVPDEG</sequence>
<feature type="chain" id="PRO_5017399927" evidence="1">
    <location>
        <begin position="22"/>
        <end position="366"/>
    </location>
</feature>
<feature type="signal peptide" evidence="1">
    <location>
        <begin position="1"/>
        <end position="21"/>
    </location>
</feature>
<accession>A0A395HMI0</accession>
<evidence type="ECO:0000313" key="2">
    <source>
        <dbReference type="EMBL" id="RAL08826.1"/>
    </source>
</evidence>
<keyword evidence="1" id="KW-0732">Signal</keyword>
<proteinExistence type="predicted"/>
<dbReference type="OrthoDB" id="2019572at2759"/>
<protein>
    <submittedName>
        <fullName evidence="2">Uncharacterized protein</fullName>
    </submittedName>
</protein>